<gene>
    <name evidence="1" type="ORF">NZNM25_09140</name>
</gene>
<reference evidence="1 2" key="1">
    <citation type="submission" date="2018-05" db="EMBL/GenBank/DDBJ databases">
        <title>genome sequencing of Nitrosopumilus sp. NM25.</title>
        <authorList>
            <person name="Mori K."/>
            <person name="Nakagawa T."/>
        </authorList>
    </citation>
    <scope>NUCLEOTIDE SEQUENCE [LARGE SCALE GENOMIC DNA]</scope>
    <source>
        <strain evidence="1 2">NM25</strain>
    </source>
</reference>
<organism evidence="1 2">
    <name type="scientific">Nitrosopumilus zosterae</name>
    <dbReference type="NCBI Taxonomy" id="718286"/>
    <lineage>
        <taxon>Archaea</taxon>
        <taxon>Nitrososphaerota</taxon>
        <taxon>Nitrososphaeria</taxon>
        <taxon>Nitrosopumilales</taxon>
        <taxon>Nitrosopumilaceae</taxon>
        <taxon>Nitrosopumilus</taxon>
    </lineage>
</organism>
<dbReference type="Proteomes" id="UP000245829">
    <property type="component" value="Unassembled WGS sequence"/>
</dbReference>
<dbReference type="RefSeq" id="WP_109876749.1">
    <property type="nucleotide sequence ID" value="NZ_AP026695.1"/>
</dbReference>
<evidence type="ECO:0000313" key="2">
    <source>
        <dbReference type="Proteomes" id="UP000245829"/>
    </source>
</evidence>
<evidence type="ECO:0008006" key="3">
    <source>
        <dbReference type="Google" id="ProtNLM"/>
    </source>
</evidence>
<evidence type="ECO:0000313" key="1">
    <source>
        <dbReference type="EMBL" id="GBH34123.1"/>
    </source>
</evidence>
<dbReference type="OrthoDB" id="4891at2157"/>
<dbReference type="AlphaFoldDB" id="A0A2S2KR44"/>
<dbReference type="GeneID" id="76208756"/>
<accession>A0A2S2KR44</accession>
<sequence>MKTRNAQLSLIFMSIVALSWTFFLPDIHAEPSVVIAMEKTTYSYCEKLFYTIQVSEITGDPAIIHIRDEIGKGSSAIPVPITDLQTPVPSLIAFEKEIFPVGKYFIDVKYSGSQATAEFNLVDSDAICIPELIKPIMANWLSGNISDGFLIDAFEKYIDKKLINIPVEINEKNVYDVSIPQWAKNIGYWWIEGMISDEDLGNAVNYLIDKKIISFSADTIDEI</sequence>
<protein>
    <recommendedName>
        <fullName evidence="3">Peptidase</fullName>
    </recommendedName>
</protein>
<proteinExistence type="predicted"/>
<keyword evidence="2" id="KW-1185">Reference proteome</keyword>
<dbReference type="EMBL" id="BGKI01000004">
    <property type="protein sequence ID" value="GBH34123.1"/>
    <property type="molecule type" value="Genomic_DNA"/>
</dbReference>
<name>A0A2S2KR44_9ARCH</name>
<comment type="caution">
    <text evidence="1">The sequence shown here is derived from an EMBL/GenBank/DDBJ whole genome shotgun (WGS) entry which is preliminary data.</text>
</comment>